<protein>
    <submittedName>
        <fullName evidence="4">Aspartate aminotransferase family protein</fullName>
    </submittedName>
</protein>
<dbReference type="PANTHER" id="PTHR11986:SF79">
    <property type="entry name" value="ACETYLORNITHINE AMINOTRANSFERASE, MITOCHONDRIAL"/>
    <property type="match status" value="1"/>
</dbReference>
<dbReference type="Pfam" id="PF00202">
    <property type="entry name" value="Aminotran_3"/>
    <property type="match status" value="1"/>
</dbReference>
<evidence type="ECO:0000256" key="2">
    <source>
        <dbReference type="ARBA" id="ARBA00022576"/>
    </source>
</evidence>
<evidence type="ECO:0000313" key="4">
    <source>
        <dbReference type="EMBL" id="PLS03307.1"/>
    </source>
</evidence>
<dbReference type="InterPro" id="IPR015422">
    <property type="entry name" value="PyrdxlP-dep_Trfase_small"/>
</dbReference>
<gene>
    <name evidence="4" type="ORF">CVD27_15425</name>
</gene>
<dbReference type="Gene3D" id="3.90.1150.10">
    <property type="entry name" value="Aspartate Aminotransferase, domain 1"/>
    <property type="match status" value="1"/>
</dbReference>
<comment type="cofactor">
    <cofactor evidence="1">
        <name>pyridoxal 5'-phosphate</name>
        <dbReference type="ChEBI" id="CHEBI:597326"/>
    </cofactor>
</comment>
<dbReference type="Proteomes" id="UP000234950">
    <property type="component" value="Unassembled WGS sequence"/>
</dbReference>
<evidence type="ECO:0000256" key="3">
    <source>
        <dbReference type="ARBA" id="ARBA00022679"/>
    </source>
</evidence>
<proteinExistence type="predicted"/>
<dbReference type="EMBL" id="PGVE01000059">
    <property type="protein sequence ID" value="PLS03307.1"/>
    <property type="molecule type" value="Genomic_DNA"/>
</dbReference>
<dbReference type="RefSeq" id="WP_142384105.1">
    <property type="nucleotide sequence ID" value="NZ_PGVE01000059.1"/>
</dbReference>
<dbReference type="InterPro" id="IPR050103">
    <property type="entry name" value="Class-III_PLP-dep_AT"/>
</dbReference>
<evidence type="ECO:0000256" key="1">
    <source>
        <dbReference type="ARBA" id="ARBA00001933"/>
    </source>
</evidence>
<dbReference type="SUPFAM" id="SSF53383">
    <property type="entry name" value="PLP-dependent transferases"/>
    <property type="match status" value="1"/>
</dbReference>
<dbReference type="AlphaFoldDB" id="A0A2N5HCQ1"/>
<name>A0A2N5HCQ1_9BACI</name>
<dbReference type="InterPro" id="IPR015424">
    <property type="entry name" value="PyrdxlP-dep_Trfase"/>
</dbReference>
<feature type="non-terminal residue" evidence="4">
    <location>
        <position position="48"/>
    </location>
</feature>
<keyword evidence="3 4" id="KW-0808">Transferase</keyword>
<dbReference type="PANTHER" id="PTHR11986">
    <property type="entry name" value="AMINOTRANSFERASE CLASS III"/>
    <property type="match status" value="1"/>
</dbReference>
<keyword evidence="2 4" id="KW-0032">Aminotransferase</keyword>
<dbReference type="OrthoDB" id="9801052at2"/>
<dbReference type="GO" id="GO:0030170">
    <property type="term" value="F:pyridoxal phosphate binding"/>
    <property type="evidence" value="ECO:0007669"/>
    <property type="project" value="InterPro"/>
</dbReference>
<evidence type="ECO:0000313" key="5">
    <source>
        <dbReference type="Proteomes" id="UP000234950"/>
    </source>
</evidence>
<dbReference type="GO" id="GO:0042802">
    <property type="term" value="F:identical protein binding"/>
    <property type="evidence" value="ECO:0007669"/>
    <property type="project" value="TreeGrafter"/>
</dbReference>
<reference evidence="4 5" key="1">
    <citation type="submission" date="2017-11" db="EMBL/GenBank/DDBJ databases">
        <title>Comparitive Functional Genomics of Dry Heat Resistant strains isolated from the Viking Spacecraft.</title>
        <authorList>
            <person name="Seuylemezian A."/>
            <person name="Cooper K."/>
            <person name="Vaishampayan P."/>
        </authorList>
    </citation>
    <scope>NUCLEOTIDE SEQUENCE [LARGE SCALE GENOMIC DNA]</scope>
    <source>
        <strain evidence="4 5">V32-6</strain>
    </source>
</reference>
<sequence>MTYLFNNYARRAVHLVKGNGTVVTDDKGKDYLDFTSGIAVVSLGHAHP</sequence>
<dbReference type="GO" id="GO:0008483">
    <property type="term" value="F:transaminase activity"/>
    <property type="evidence" value="ECO:0007669"/>
    <property type="project" value="UniProtKB-KW"/>
</dbReference>
<dbReference type="InterPro" id="IPR005814">
    <property type="entry name" value="Aminotrans_3"/>
</dbReference>
<comment type="caution">
    <text evidence="4">The sequence shown here is derived from an EMBL/GenBank/DDBJ whole genome shotgun (WGS) entry which is preliminary data.</text>
</comment>
<accession>A0A2N5HCQ1</accession>
<organism evidence="4 5">
    <name type="scientific">Neobacillus cucumis</name>
    <dbReference type="NCBI Taxonomy" id="1740721"/>
    <lineage>
        <taxon>Bacteria</taxon>
        <taxon>Bacillati</taxon>
        <taxon>Bacillota</taxon>
        <taxon>Bacilli</taxon>
        <taxon>Bacillales</taxon>
        <taxon>Bacillaceae</taxon>
        <taxon>Neobacillus</taxon>
    </lineage>
</organism>
<keyword evidence="5" id="KW-1185">Reference proteome</keyword>